<evidence type="ECO:0000256" key="2">
    <source>
        <dbReference type="SAM" id="MobiDB-lite"/>
    </source>
</evidence>
<dbReference type="InterPro" id="IPR013087">
    <property type="entry name" value="Znf_C2H2_type"/>
</dbReference>
<dbReference type="PROSITE" id="PS50157">
    <property type="entry name" value="ZINC_FINGER_C2H2_2"/>
    <property type="match status" value="1"/>
</dbReference>
<name>A0AAD7E9P9_9AGAR</name>
<reference evidence="4" key="1">
    <citation type="submission" date="2023-03" db="EMBL/GenBank/DDBJ databases">
        <title>Massive genome expansion in bonnet fungi (Mycena s.s.) driven by repeated elements and novel gene families across ecological guilds.</title>
        <authorList>
            <consortium name="Lawrence Berkeley National Laboratory"/>
            <person name="Harder C.B."/>
            <person name="Miyauchi S."/>
            <person name="Viragh M."/>
            <person name="Kuo A."/>
            <person name="Thoen E."/>
            <person name="Andreopoulos B."/>
            <person name="Lu D."/>
            <person name="Skrede I."/>
            <person name="Drula E."/>
            <person name="Henrissat B."/>
            <person name="Morin E."/>
            <person name="Kohler A."/>
            <person name="Barry K."/>
            <person name="LaButti K."/>
            <person name="Morin E."/>
            <person name="Salamov A."/>
            <person name="Lipzen A."/>
            <person name="Mereny Z."/>
            <person name="Hegedus B."/>
            <person name="Baldrian P."/>
            <person name="Stursova M."/>
            <person name="Weitz H."/>
            <person name="Taylor A."/>
            <person name="Grigoriev I.V."/>
            <person name="Nagy L.G."/>
            <person name="Martin F."/>
            <person name="Kauserud H."/>
        </authorList>
    </citation>
    <scope>NUCLEOTIDE SEQUENCE</scope>
    <source>
        <strain evidence="4">CBHHK002</strain>
    </source>
</reference>
<dbReference type="PROSITE" id="PS00028">
    <property type="entry name" value="ZINC_FINGER_C2H2_1"/>
    <property type="match status" value="1"/>
</dbReference>
<dbReference type="Proteomes" id="UP001218218">
    <property type="component" value="Unassembled WGS sequence"/>
</dbReference>
<dbReference type="GO" id="GO:0008270">
    <property type="term" value="F:zinc ion binding"/>
    <property type="evidence" value="ECO:0007669"/>
    <property type="project" value="UniProtKB-KW"/>
</dbReference>
<evidence type="ECO:0000259" key="3">
    <source>
        <dbReference type="PROSITE" id="PS50157"/>
    </source>
</evidence>
<organism evidence="4 5">
    <name type="scientific">Mycena albidolilacea</name>
    <dbReference type="NCBI Taxonomy" id="1033008"/>
    <lineage>
        <taxon>Eukaryota</taxon>
        <taxon>Fungi</taxon>
        <taxon>Dikarya</taxon>
        <taxon>Basidiomycota</taxon>
        <taxon>Agaricomycotina</taxon>
        <taxon>Agaricomycetes</taxon>
        <taxon>Agaricomycetidae</taxon>
        <taxon>Agaricales</taxon>
        <taxon>Marasmiineae</taxon>
        <taxon>Mycenaceae</taxon>
        <taxon>Mycena</taxon>
    </lineage>
</organism>
<gene>
    <name evidence="4" type="ORF">DFH08DRAFT_945240</name>
</gene>
<sequence length="568" mass="62687">MYVAEVVGEPPQYMRRDIPQYACGAGACQCRGLEGLESGERWCTYIEAGVVVVEVKERIGKDPDQASGFRVPPLMAYDHHSWAAGARDGPSPPTTSTRRAKSPPSRSAKLAFDYVLIPPAPPYVKRDFAKRSSRCTPEPMVVDEPPMEEIAMLEEGEKEEEPEPECEPEIDLMELKRRRARGMYQNTENEEEQVAMLEACTRMREVPCRWFACTSVLNSLENVQRLELLAVHLVTHLHEVHAQEDMDLTTCMWNVCGEGFATSTQLALHAETHVLGAILCPYQDLAPTGWNISCSLATHHHHRAPAQSTPTRHTPLPPPPPPPPLQTPSNTSPSPQNGPAAPRAAPPQPPPCPTWSTDEDTAAGPSPWAPQTYLFFPDADTGGVLAQFNMSRSFNYMPSFSFNVGYNFEGSSQSPGFLRAMFPPTIPPTSSGAEGEGDPPAFSPLYTYASLPARSHQRWKGSSAGQRMCGLWLSAEHRAGCCRHHAISMAHPIFHPDRAVARPLPPCWCILHGVRMPTHTSTRISDYCTTCTLDSTRRFASTSDVRMRVLLSKLLHRATLLCRCTCGA</sequence>
<feature type="region of interest" description="Disordered" evidence="2">
    <location>
        <begin position="82"/>
        <end position="106"/>
    </location>
</feature>
<evidence type="ECO:0000313" key="4">
    <source>
        <dbReference type="EMBL" id="KAJ7303686.1"/>
    </source>
</evidence>
<proteinExistence type="predicted"/>
<protein>
    <recommendedName>
        <fullName evidence="3">C2H2-type domain-containing protein</fullName>
    </recommendedName>
</protein>
<feature type="compositionally biased region" description="Pro residues" evidence="2">
    <location>
        <begin position="344"/>
        <end position="353"/>
    </location>
</feature>
<feature type="domain" description="C2H2-type" evidence="3">
    <location>
        <begin position="249"/>
        <end position="273"/>
    </location>
</feature>
<keyword evidence="1" id="KW-0862">Zinc</keyword>
<accession>A0AAD7E9P9</accession>
<dbReference type="EMBL" id="JARIHO010000103">
    <property type="protein sequence ID" value="KAJ7303686.1"/>
    <property type="molecule type" value="Genomic_DNA"/>
</dbReference>
<comment type="caution">
    <text evidence="4">The sequence shown here is derived from an EMBL/GenBank/DDBJ whole genome shotgun (WGS) entry which is preliminary data.</text>
</comment>
<keyword evidence="1" id="KW-0863">Zinc-finger</keyword>
<evidence type="ECO:0000313" key="5">
    <source>
        <dbReference type="Proteomes" id="UP001218218"/>
    </source>
</evidence>
<keyword evidence="5" id="KW-1185">Reference proteome</keyword>
<dbReference type="AlphaFoldDB" id="A0AAD7E9P9"/>
<evidence type="ECO:0000256" key="1">
    <source>
        <dbReference type="PROSITE-ProRule" id="PRU00042"/>
    </source>
</evidence>
<keyword evidence="1" id="KW-0479">Metal-binding</keyword>
<feature type="compositionally biased region" description="Pro residues" evidence="2">
    <location>
        <begin position="315"/>
        <end position="326"/>
    </location>
</feature>
<feature type="compositionally biased region" description="Low complexity" evidence="2">
    <location>
        <begin position="327"/>
        <end position="343"/>
    </location>
</feature>
<feature type="region of interest" description="Disordered" evidence="2">
    <location>
        <begin position="301"/>
        <end position="369"/>
    </location>
</feature>